<keyword evidence="2" id="KW-1185">Reference proteome</keyword>
<gene>
    <name evidence="1" type="ORF">KSP40_PGU007080</name>
</gene>
<dbReference type="EMBL" id="JBBWWR010000008">
    <property type="protein sequence ID" value="KAK8962647.1"/>
    <property type="molecule type" value="Genomic_DNA"/>
</dbReference>
<reference evidence="1 2" key="1">
    <citation type="journal article" date="2022" name="Nat. Plants">
        <title>Genomes of leafy and leafless Platanthera orchids illuminate the evolution of mycoheterotrophy.</title>
        <authorList>
            <person name="Li M.H."/>
            <person name="Liu K.W."/>
            <person name="Li Z."/>
            <person name="Lu H.C."/>
            <person name="Ye Q.L."/>
            <person name="Zhang D."/>
            <person name="Wang J.Y."/>
            <person name="Li Y.F."/>
            <person name="Zhong Z.M."/>
            <person name="Liu X."/>
            <person name="Yu X."/>
            <person name="Liu D.K."/>
            <person name="Tu X.D."/>
            <person name="Liu B."/>
            <person name="Hao Y."/>
            <person name="Liao X.Y."/>
            <person name="Jiang Y.T."/>
            <person name="Sun W.H."/>
            <person name="Chen J."/>
            <person name="Chen Y.Q."/>
            <person name="Ai Y."/>
            <person name="Zhai J.W."/>
            <person name="Wu S.S."/>
            <person name="Zhou Z."/>
            <person name="Hsiao Y.Y."/>
            <person name="Wu W.L."/>
            <person name="Chen Y.Y."/>
            <person name="Lin Y.F."/>
            <person name="Hsu J.L."/>
            <person name="Li C.Y."/>
            <person name="Wang Z.W."/>
            <person name="Zhao X."/>
            <person name="Zhong W.Y."/>
            <person name="Ma X.K."/>
            <person name="Ma L."/>
            <person name="Huang J."/>
            <person name="Chen G.Z."/>
            <person name="Huang M.Z."/>
            <person name="Huang L."/>
            <person name="Peng D.H."/>
            <person name="Luo Y.B."/>
            <person name="Zou S.Q."/>
            <person name="Chen S.P."/>
            <person name="Lan S."/>
            <person name="Tsai W.C."/>
            <person name="Van de Peer Y."/>
            <person name="Liu Z.J."/>
        </authorList>
    </citation>
    <scope>NUCLEOTIDE SEQUENCE [LARGE SCALE GENOMIC DNA]</scope>
    <source>
        <strain evidence="1">Lor288</strain>
    </source>
</reference>
<comment type="caution">
    <text evidence="1">The sequence shown here is derived from an EMBL/GenBank/DDBJ whole genome shotgun (WGS) entry which is preliminary data.</text>
</comment>
<dbReference type="Proteomes" id="UP001412067">
    <property type="component" value="Unassembled WGS sequence"/>
</dbReference>
<accession>A0ABR2MFJ8</accession>
<evidence type="ECO:0000313" key="1">
    <source>
        <dbReference type="EMBL" id="KAK8962647.1"/>
    </source>
</evidence>
<name>A0ABR2MFJ8_9ASPA</name>
<organism evidence="1 2">
    <name type="scientific">Platanthera guangdongensis</name>
    <dbReference type="NCBI Taxonomy" id="2320717"/>
    <lineage>
        <taxon>Eukaryota</taxon>
        <taxon>Viridiplantae</taxon>
        <taxon>Streptophyta</taxon>
        <taxon>Embryophyta</taxon>
        <taxon>Tracheophyta</taxon>
        <taxon>Spermatophyta</taxon>
        <taxon>Magnoliopsida</taxon>
        <taxon>Liliopsida</taxon>
        <taxon>Asparagales</taxon>
        <taxon>Orchidaceae</taxon>
        <taxon>Orchidoideae</taxon>
        <taxon>Orchideae</taxon>
        <taxon>Orchidinae</taxon>
        <taxon>Platanthera</taxon>
    </lineage>
</organism>
<sequence>MLSNPTNREKNTRKIYRSCKILSRQSPKTSSRRRKLGFSKQVLLSARLGFALSAMWLVNSQKVYECHLAGQKHLAMVEKLKKAAVS</sequence>
<evidence type="ECO:0000313" key="2">
    <source>
        <dbReference type="Proteomes" id="UP001412067"/>
    </source>
</evidence>
<protein>
    <submittedName>
        <fullName evidence="1">Uncharacterized protein</fullName>
    </submittedName>
</protein>
<proteinExistence type="predicted"/>